<feature type="region of interest" description="Disordered" evidence="1">
    <location>
        <begin position="29"/>
        <end position="94"/>
    </location>
</feature>
<sequence length="139" mass="15631">ISLINSLISPLLQPLNQAISGHLKDAQPARHHLPLTPSPSSSSEPPHPTWRSEGVGIRLPRVEGSHPSRKLDFPRPAPSFSGLQPPRDATPPRKWNSMVMSISHFEALLETSFFKVSLREFQNDRPSIQLTNESFFEHR</sequence>
<organism evidence="2 3">
    <name type="scientific">Trema orientale</name>
    <name type="common">Charcoal tree</name>
    <name type="synonym">Celtis orientalis</name>
    <dbReference type="NCBI Taxonomy" id="63057"/>
    <lineage>
        <taxon>Eukaryota</taxon>
        <taxon>Viridiplantae</taxon>
        <taxon>Streptophyta</taxon>
        <taxon>Embryophyta</taxon>
        <taxon>Tracheophyta</taxon>
        <taxon>Spermatophyta</taxon>
        <taxon>Magnoliopsida</taxon>
        <taxon>eudicotyledons</taxon>
        <taxon>Gunneridae</taxon>
        <taxon>Pentapetalae</taxon>
        <taxon>rosids</taxon>
        <taxon>fabids</taxon>
        <taxon>Rosales</taxon>
        <taxon>Cannabaceae</taxon>
        <taxon>Trema</taxon>
    </lineage>
</organism>
<dbReference type="EMBL" id="JXTC01000659">
    <property type="protein sequence ID" value="PON41507.1"/>
    <property type="molecule type" value="Genomic_DNA"/>
</dbReference>
<feature type="compositionally biased region" description="Basic and acidic residues" evidence="1">
    <location>
        <begin position="60"/>
        <end position="73"/>
    </location>
</feature>
<accession>A0A2P5AYB8</accession>
<dbReference type="Proteomes" id="UP000237000">
    <property type="component" value="Unassembled WGS sequence"/>
</dbReference>
<reference evidence="3" key="1">
    <citation type="submission" date="2016-06" db="EMBL/GenBank/DDBJ databases">
        <title>Parallel loss of symbiosis genes in relatives of nitrogen-fixing non-legume Parasponia.</title>
        <authorList>
            <person name="Van Velzen R."/>
            <person name="Holmer R."/>
            <person name="Bu F."/>
            <person name="Rutten L."/>
            <person name="Van Zeijl A."/>
            <person name="Liu W."/>
            <person name="Santuari L."/>
            <person name="Cao Q."/>
            <person name="Sharma T."/>
            <person name="Shen D."/>
            <person name="Roswanjaya Y."/>
            <person name="Wardhani T."/>
            <person name="Kalhor M.S."/>
            <person name="Jansen J."/>
            <person name="Van den Hoogen J."/>
            <person name="Gungor B."/>
            <person name="Hartog M."/>
            <person name="Hontelez J."/>
            <person name="Verver J."/>
            <person name="Yang W.-C."/>
            <person name="Schijlen E."/>
            <person name="Repin R."/>
            <person name="Schilthuizen M."/>
            <person name="Schranz E."/>
            <person name="Heidstra R."/>
            <person name="Miyata K."/>
            <person name="Fedorova E."/>
            <person name="Kohlen W."/>
            <person name="Bisseling T."/>
            <person name="Smit S."/>
            <person name="Geurts R."/>
        </authorList>
    </citation>
    <scope>NUCLEOTIDE SEQUENCE [LARGE SCALE GENOMIC DNA]</scope>
    <source>
        <strain evidence="3">cv. RG33-2</strain>
    </source>
</reference>
<evidence type="ECO:0000256" key="1">
    <source>
        <dbReference type="SAM" id="MobiDB-lite"/>
    </source>
</evidence>
<proteinExistence type="predicted"/>
<evidence type="ECO:0000313" key="3">
    <source>
        <dbReference type="Proteomes" id="UP000237000"/>
    </source>
</evidence>
<protein>
    <submittedName>
        <fullName evidence="2">Uncharacterized protein</fullName>
    </submittedName>
</protein>
<feature type="non-terminal residue" evidence="2">
    <location>
        <position position="1"/>
    </location>
</feature>
<gene>
    <name evidence="2" type="ORF">TorRG33x02_337910</name>
</gene>
<keyword evidence="3" id="KW-1185">Reference proteome</keyword>
<comment type="caution">
    <text evidence="2">The sequence shown here is derived from an EMBL/GenBank/DDBJ whole genome shotgun (WGS) entry which is preliminary data.</text>
</comment>
<evidence type="ECO:0000313" key="2">
    <source>
        <dbReference type="EMBL" id="PON41507.1"/>
    </source>
</evidence>
<dbReference type="InParanoid" id="A0A2P5AYB8"/>
<name>A0A2P5AYB8_TREOI</name>
<dbReference type="AlphaFoldDB" id="A0A2P5AYB8"/>
<feature type="compositionally biased region" description="Low complexity" evidence="1">
    <location>
        <begin position="34"/>
        <end position="44"/>
    </location>
</feature>